<comment type="subcellular location">
    <subcellularLocation>
        <location evidence="1 9">Endoplasmic reticulum membrane</location>
        <topology evidence="1 9">Multi-pass membrane protein</topology>
    </subcellularLocation>
</comment>
<dbReference type="GO" id="GO:0005789">
    <property type="term" value="C:endoplasmic reticulum membrane"/>
    <property type="evidence" value="ECO:0007669"/>
    <property type="project" value="UniProtKB-SubCell"/>
</dbReference>
<keyword evidence="6" id="KW-1133">Transmembrane helix</keyword>
<name>A0A6M2EEF6_9ROSI</name>
<dbReference type="InterPro" id="IPR007594">
    <property type="entry name" value="RFT1"/>
</dbReference>
<dbReference type="EMBL" id="GILB01003219">
    <property type="protein sequence ID" value="NUU83552.1"/>
    <property type="molecule type" value="Transcribed_RNA"/>
</dbReference>
<evidence type="ECO:0000256" key="5">
    <source>
        <dbReference type="ARBA" id="ARBA00022824"/>
    </source>
</evidence>
<comment type="pathway">
    <text evidence="2">Protein modification; protein glycosylation.</text>
</comment>
<dbReference type="GO" id="GO:0034203">
    <property type="term" value="P:glycolipid translocation"/>
    <property type="evidence" value="ECO:0007669"/>
    <property type="project" value="TreeGrafter"/>
</dbReference>
<proteinExistence type="inferred from homology"/>
<dbReference type="GO" id="GO:0006488">
    <property type="term" value="P:dolichol-linked oligosaccharide biosynthetic process"/>
    <property type="evidence" value="ECO:0007669"/>
    <property type="project" value="InterPro"/>
</dbReference>
<dbReference type="AlphaFoldDB" id="A0A6M2EEF6"/>
<dbReference type="Pfam" id="PF04506">
    <property type="entry name" value="Rft-1"/>
    <property type="match status" value="1"/>
</dbReference>
<evidence type="ECO:0000313" key="10">
    <source>
        <dbReference type="EMBL" id="NUU83552.1"/>
    </source>
</evidence>
<evidence type="ECO:0000256" key="3">
    <source>
        <dbReference type="ARBA" id="ARBA00010288"/>
    </source>
</evidence>
<keyword evidence="4" id="KW-0812">Transmembrane</keyword>
<evidence type="ECO:0000256" key="4">
    <source>
        <dbReference type="ARBA" id="ARBA00022692"/>
    </source>
</evidence>
<dbReference type="PANTHER" id="PTHR13117">
    <property type="entry name" value="ENDOPLASMIC RETICULUM MULTISPAN TRANSMEMBRANE PROTEIN-RELATED"/>
    <property type="match status" value="1"/>
</dbReference>
<reference evidence="10" key="1">
    <citation type="submission" date="2020-03" db="EMBL/GenBank/DDBJ databases">
        <authorList>
            <person name="Zhang R."/>
        </authorList>
    </citation>
    <scope>NUCLEOTIDE SEQUENCE</scope>
</reference>
<evidence type="ECO:0000256" key="2">
    <source>
        <dbReference type="ARBA" id="ARBA00004922"/>
    </source>
</evidence>
<accession>A0A6M2EEF6</accession>
<evidence type="ECO:0000256" key="6">
    <source>
        <dbReference type="ARBA" id="ARBA00022989"/>
    </source>
</evidence>
<organism evidence="10">
    <name type="scientific">Populus davidiana</name>
    <dbReference type="NCBI Taxonomy" id="266767"/>
    <lineage>
        <taxon>Eukaryota</taxon>
        <taxon>Viridiplantae</taxon>
        <taxon>Streptophyta</taxon>
        <taxon>Embryophyta</taxon>
        <taxon>Tracheophyta</taxon>
        <taxon>Spermatophyta</taxon>
        <taxon>Magnoliopsida</taxon>
        <taxon>eudicotyledons</taxon>
        <taxon>Gunneridae</taxon>
        <taxon>Pentapetalae</taxon>
        <taxon>rosids</taxon>
        <taxon>fabids</taxon>
        <taxon>Malpighiales</taxon>
        <taxon>Salicaceae</taxon>
        <taxon>Saliceae</taxon>
        <taxon>Populus</taxon>
    </lineage>
</organism>
<evidence type="ECO:0000256" key="9">
    <source>
        <dbReference type="RuleBase" id="RU365067"/>
    </source>
</evidence>
<evidence type="ECO:0000256" key="8">
    <source>
        <dbReference type="ARBA" id="ARBA00045912"/>
    </source>
</evidence>
<keyword evidence="7" id="KW-0472">Membrane</keyword>
<evidence type="ECO:0000256" key="1">
    <source>
        <dbReference type="ARBA" id="ARBA00004477"/>
    </source>
</evidence>
<sequence>MCFLFTLLSSQKLILQKEEKIVLLWLDTPYNQAVYGLVHNLGSLVVRLVFLPLKESSHATFSKSASGFFCIFFYHLLTFRLDSSVVFWCNYSHIREIISGPQKFLASI</sequence>
<evidence type="ECO:0000256" key="7">
    <source>
        <dbReference type="ARBA" id="ARBA00023136"/>
    </source>
</evidence>
<dbReference type="PANTHER" id="PTHR13117:SF5">
    <property type="entry name" value="PROTEIN RFT1 HOMOLOG"/>
    <property type="match status" value="1"/>
</dbReference>
<keyword evidence="5" id="KW-0256">Endoplasmic reticulum</keyword>
<comment type="similarity">
    <text evidence="3 9">Belongs to the RFT1 family.</text>
</comment>
<comment type="function">
    <text evidence="8 9">Intramembrane glycolipid transporter that operates in the biosynthetic pathway of dolichol-linked oligosaccharides, the glycan precursors employed in protein asparagine (N)-glycosylation. The sequential addition of sugars to dolichol pyrophosphate produces dolichol-linked oligosaccharides containing fourteen sugars, including two GlcNAcs, nine mannoses and three glucoses. Once assembled, the oligosaccharide is transferred from the lipid to nascent proteins by oligosaccharyltransferases. The assembly of dolichol-linked oligosaccharides begins on the cytosolic side of the endoplasmic reticulum membrane and finishes in its lumen. RFT1 could mediate the translocation of the cytosolically oriented intermediate DolPP-GlcNAc2Man5, produced by ALG11, into the ER lumen where dolichol-linked oligosaccharides assembly continues. However, the intramembrane lipid transporter activity could not be confirmed in vitro.</text>
</comment>
<protein>
    <recommendedName>
        <fullName evidence="9">Protein RFT1 homolog</fullName>
    </recommendedName>
</protein>